<gene>
    <name evidence="2" type="ORF">J2S23_000775</name>
</gene>
<organism evidence="2 3">
    <name type="scientific">Streptococcus moroccensis</name>
    <dbReference type="NCBI Taxonomy" id="1451356"/>
    <lineage>
        <taxon>Bacteria</taxon>
        <taxon>Bacillati</taxon>
        <taxon>Bacillota</taxon>
        <taxon>Bacilli</taxon>
        <taxon>Lactobacillales</taxon>
        <taxon>Streptococcaceae</taxon>
        <taxon>Streptococcus</taxon>
    </lineage>
</organism>
<accession>A0ABT9YQF1</accession>
<feature type="transmembrane region" description="Helical" evidence="1">
    <location>
        <begin position="70"/>
        <end position="89"/>
    </location>
</feature>
<dbReference type="RefSeq" id="WP_307121442.1">
    <property type="nucleotide sequence ID" value="NZ_JAUSTM010000006.1"/>
</dbReference>
<evidence type="ECO:0000256" key="1">
    <source>
        <dbReference type="SAM" id="Phobius"/>
    </source>
</evidence>
<sequence>MMSYDNPYFKYLNNYLVFYLLLNVLAAVLLLAFERGWLLFAYLVIMVPHLFVFLLGVLAVYFAHKSQNRSIWLLAVMIFVLSNAWWLFFAFTNGYWQYLFFVVLNLIPIVCSWLLYAKAPR</sequence>
<proteinExistence type="predicted"/>
<name>A0ABT9YQF1_9STRE</name>
<keyword evidence="1" id="KW-1133">Transmembrane helix</keyword>
<protein>
    <submittedName>
        <fullName evidence="2">Biotin transporter BioY</fullName>
    </submittedName>
</protein>
<feature type="transmembrane region" description="Helical" evidence="1">
    <location>
        <begin position="95"/>
        <end position="116"/>
    </location>
</feature>
<evidence type="ECO:0000313" key="3">
    <source>
        <dbReference type="Proteomes" id="UP001223079"/>
    </source>
</evidence>
<keyword evidence="1" id="KW-0812">Transmembrane</keyword>
<dbReference type="Proteomes" id="UP001223079">
    <property type="component" value="Unassembled WGS sequence"/>
</dbReference>
<keyword evidence="1" id="KW-0472">Membrane</keyword>
<keyword evidence="3" id="KW-1185">Reference proteome</keyword>
<evidence type="ECO:0000313" key="2">
    <source>
        <dbReference type="EMBL" id="MDQ0222224.1"/>
    </source>
</evidence>
<feature type="transmembrane region" description="Helical" evidence="1">
    <location>
        <begin position="39"/>
        <end position="63"/>
    </location>
</feature>
<dbReference type="EMBL" id="JAUSTM010000006">
    <property type="protein sequence ID" value="MDQ0222224.1"/>
    <property type="molecule type" value="Genomic_DNA"/>
</dbReference>
<feature type="transmembrane region" description="Helical" evidence="1">
    <location>
        <begin position="12"/>
        <end position="33"/>
    </location>
</feature>
<reference evidence="2 3" key="1">
    <citation type="submission" date="2023-07" db="EMBL/GenBank/DDBJ databases">
        <title>Genomic Encyclopedia of Type Strains, Phase IV (KMG-IV): sequencing the most valuable type-strain genomes for metagenomic binning, comparative biology and taxonomic classification.</title>
        <authorList>
            <person name="Goeker M."/>
        </authorList>
    </citation>
    <scope>NUCLEOTIDE SEQUENCE [LARGE SCALE GENOMIC DNA]</scope>
    <source>
        <strain evidence="2 3">DSM 105143</strain>
    </source>
</reference>
<comment type="caution">
    <text evidence="2">The sequence shown here is derived from an EMBL/GenBank/DDBJ whole genome shotgun (WGS) entry which is preliminary data.</text>
</comment>